<dbReference type="AlphaFoldDB" id="A0A9W4WXI5"/>
<name>A0A9W4WXI5_9GLOM</name>
<accession>A0A9W4WXI5</accession>
<keyword evidence="3" id="KW-1185">Reference proteome</keyword>
<comment type="caution">
    <text evidence="2">The sequence shown here is derived from an EMBL/GenBank/DDBJ whole genome shotgun (WGS) entry which is preliminary data.</text>
</comment>
<sequence length="67" mass="7586">ARVKRKMPYLSKRHKKSRYNFVDNCMGGNNSNTSLVNTSQFTMSQDDDQIVSSQNVSGNDINSDKLD</sequence>
<reference evidence="2" key="1">
    <citation type="submission" date="2022-08" db="EMBL/GenBank/DDBJ databases">
        <authorList>
            <person name="Kallberg Y."/>
            <person name="Tangrot J."/>
            <person name="Rosling A."/>
        </authorList>
    </citation>
    <scope>NUCLEOTIDE SEQUENCE</scope>
    <source>
        <strain evidence="2">Wild A</strain>
    </source>
</reference>
<gene>
    <name evidence="2" type="ORF">FWILDA_LOCUS16293</name>
</gene>
<protein>
    <submittedName>
        <fullName evidence="2">8871_t:CDS:1</fullName>
    </submittedName>
</protein>
<dbReference type="Proteomes" id="UP001153678">
    <property type="component" value="Unassembled WGS sequence"/>
</dbReference>
<evidence type="ECO:0000313" key="3">
    <source>
        <dbReference type="Proteomes" id="UP001153678"/>
    </source>
</evidence>
<dbReference type="EMBL" id="CAMKVN010010136">
    <property type="protein sequence ID" value="CAI2193871.1"/>
    <property type="molecule type" value="Genomic_DNA"/>
</dbReference>
<feature type="region of interest" description="Disordered" evidence="1">
    <location>
        <begin position="28"/>
        <end position="67"/>
    </location>
</feature>
<feature type="compositionally biased region" description="Polar residues" evidence="1">
    <location>
        <begin position="28"/>
        <end position="61"/>
    </location>
</feature>
<evidence type="ECO:0000313" key="2">
    <source>
        <dbReference type="EMBL" id="CAI2193871.1"/>
    </source>
</evidence>
<evidence type="ECO:0000256" key="1">
    <source>
        <dbReference type="SAM" id="MobiDB-lite"/>
    </source>
</evidence>
<feature type="non-terminal residue" evidence="2">
    <location>
        <position position="1"/>
    </location>
</feature>
<organism evidence="2 3">
    <name type="scientific">Funneliformis geosporum</name>
    <dbReference type="NCBI Taxonomy" id="1117311"/>
    <lineage>
        <taxon>Eukaryota</taxon>
        <taxon>Fungi</taxon>
        <taxon>Fungi incertae sedis</taxon>
        <taxon>Mucoromycota</taxon>
        <taxon>Glomeromycotina</taxon>
        <taxon>Glomeromycetes</taxon>
        <taxon>Glomerales</taxon>
        <taxon>Glomeraceae</taxon>
        <taxon>Funneliformis</taxon>
    </lineage>
</organism>
<proteinExistence type="predicted"/>